<evidence type="ECO:0000313" key="2">
    <source>
        <dbReference type="Proteomes" id="UP000324629"/>
    </source>
</evidence>
<keyword evidence="2" id="KW-1185">Reference proteome</keyword>
<organism evidence="1 2">
    <name type="scientific">Paragonimus westermani</name>
    <dbReference type="NCBI Taxonomy" id="34504"/>
    <lineage>
        <taxon>Eukaryota</taxon>
        <taxon>Metazoa</taxon>
        <taxon>Spiralia</taxon>
        <taxon>Lophotrochozoa</taxon>
        <taxon>Platyhelminthes</taxon>
        <taxon>Trematoda</taxon>
        <taxon>Digenea</taxon>
        <taxon>Plagiorchiida</taxon>
        <taxon>Troglotremata</taxon>
        <taxon>Troglotrematidae</taxon>
        <taxon>Paragonimus</taxon>
    </lineage>
</organism>
<sequence>MVSTDDFCIVYLVCVCVCSFLRARESFIPLLLLSIVLCSITTTSFCGPVRSGLASFESGLCNDKRPCVLSHVFSAQTDTFCGTMDSFESIRLPMTNKETGRCDFTSSVNEPRVLELLCEICLDNGLYSCALNLALQLHLIAAPTKQSSANGSSDWIKSCELVLDEDYISFTRSHPAGLSESLWLRLTRLCCSFSPAVPPYITPHTTPTELLRQANVGLVDNGDTLRGDFDGTWFSYFSSDSPPEDISLPVMVSFDPITLSTLYTRGLSAIELPVRR</sequence>
<reference evidence="1 2" key="1">
    <citation type="journal article" date="2019" name="Gigascience">
        <title>Whole-genome sequence of the oriental lung fluke Paragonimus westermani.</title>
        <authorList>
            <person name="Oey H."/>
            <person name="Zakrzewski M."/>
            <person name="Narain K."/>
            <person name="Devi K.R."/>
            <person name="Agatsuma T."/>
            <person name="Nawaratna S."/>
            <person name="Gobert G.N."/>
            <person name="Jones M.K."/>
            <person name="Ragan M.A."/>
            <person name="McManus D.P."/>
            <person name="Krause L."/>
        </authorList>
    </citation>
    <scope>NUCLEOTIDE SEQUENCE [LARGE SCALE GENOMIC DNA]</scope>
    <source>
        <strain evidence="1 2">IND2009</strain>
    </source>
</reference>
<accession>A0A5J4NFU3</accession>
<gene>
    <name evidence="1" type="ORF">DEA37_0006816</name>
</gene>
<dbReference type="Proteomes" id="UP000324629">
    <property type="component" value="Unassembled WGS sequence"/>
</dbReference>
<comment type="caution">
    <text evidence="1">The sequence shown here is derived from an EMBL/GenBank/DDBJ whole genome shotgun (WGS) entry which is preliminary data.</text>
</comment>
<name>A0A5J4NFU3_9TREM</name>
<protein>
    <submittedName>
        <fullName evidence="1">Uncharacterized protein</fullName>
    </submittedName>
</protein>
<proteinExistence type="predicted"/>
<evidence type="ECO:0000313" key="1">
    <source>
        <dbReference type="EMBL" id="KAA3674476.1"/>
    </source>
</evidence>
<dbReference type="EMBL" id="QNGE01003127">
    <property type="protein sequence ID" value="KAA3674476.1"/>
    <property type="molecule type" value="Genomic_DNA"/>
</dbReference>
<dbReference type="AlphaFoldDB" id="A0A5J4NFU3"/>